<dbReference type="Gene3D" id="1.20.59.20">
    <property type="match status" value="1"/>
</dbReference>
<keyword evidence="6 8" id="KW-0067">ATP-binding</keyword>
<evidence type="ECO:0000256" key="4">
    <source>
        <dbReference type="ARBA" id="ARBA00022694"/>
    </source>
</evidence>
<dbReference type="EC" id="6.3.4.19" evidence="8"/>
<dbReference type="SUPFAM" id="SSF56037">
    <property type="entry name" value="PheT/TilS domain"/>
    <property type="match status" value="1"/>
</dbReference>
<comment type="similarity">
    <text evidence="8">Belongs to the tRNA(Ile)-lysidine synthase family.</text>
</comment>
<dbReference type="InterPro" id="IPR014729">
    <property type="entry name" value="Rossmann-like_a/b/a_fold"/>
</dbReference>
<dbReference type="OrthoDB" id="9807403at2"/>
<feature type="domain" description="Lysidine-tRNA(Ile) synthetase C-terminal" evidence="9">
    <location>
        <begin position="385"/>
        <end position="458"/>
    </location>
</feature>
<dbReference type="GO" id="GO:0005524">
    <property type="term" value="F:ATP binding"/>
    <property type="evidence" value="ECO:0007669"/>
    <property type="project" value="UniProtKB-UniRule"/>
</dbReference>
<comment type="catalytic activity">
    <reaction evidence="7 8">
        <text>cytidine(34) in tRNA(Ile2) + L-lysine + ATP = lysidine(34) in tRNA(Ile2) + AMP + diphosphate + H(+)</text>
        <dbReference type="Rhea" id="RHEA:43744"/>
        <dbReference type="Rhea" id="RHEA-COMP:10625"/>
        <dbReference type="Rhea" id="RHEA-COMP:10670"/>
        <dbReference type="ChEBI" id="CHEBI:15378"/>
        <dbReference type="ChEBI" id="CHEBI:30616"/>
        <dbReference type="ChEBI" id="CHEBI:32551"/>
        <dbReference type="ChEBI" id="CHEBI:33019"/>
        <dbReference type="ChEBI" id="CHEBI:82748"/>
        <dbReference type="ChEBI" id="CHEBI:83665"/>
        <dbReference type="ChEBI" id="CHEBI:456215"/>
        <dbReference type="EC" id="6.3.4.19"/>
    </reaction>
</comment>
<dbReference type="Gene3D" id="3.40.50.620">
    <property type="entry name" value="HUPs"/>
    <property type="match status" value="1"/>
</dbReference>
<comment type="domain">
    <text evidence="8">The N-terminal region contains the highly conserved SGGXDS motif, predicted to be a P-loop motif involved in ATP binding.</text>
</comment>
<dbReference type="GO" id="GO:0005737">
    <property type="term" value="C:cytoplasm"/>
    <property type="evidence" value="ECO:0007669"/>
    <property type="project" value="UniProtKB-SubCell"/>
</dbReference>
<dbReference type="AlphaFoldDB" id="A0A154BWH7"/>
<evidence type="ECO:0000256" key="1">
    <source>
        <dbReference type="ARBA" id="ARBA00004496"/>
    </source>
</evidence>
<evidence type="ECO:0000256" key="8">
    <source>
        <dbReference type="HAMAP-Rule" id="MF_01161"/>
    </source>
</evidence>
<accession>A0A154BWH7</accession>
<dbReference type="NCBIfam" id="TIGR02433">
    <property type="entry name" value="lysidine_TilS_C"/>
    <property type="match status" value="1"/>
</dbReference>
<evidence type="ECO:0000256" key="7">
    <source>
        <dbReference type="ARBA" id="ARBA00048539"/>
    </source>
</evidence>
<dbReference type="HAMAP" id="MF_01161">
    <property type="entry name" value="tRNA_Ile_lys_synt"/>
    <property type="match status" value="1"/>
</dbReference>
<evidence type="ECO:0000256" key="3">
    <source>
        <dbReference type="ARBA" id="ARBA00022598"/>
    </source>
</evidence>
<name>A0A154BWH7_ANASB</name>
<dbReference type="PANTHER" id="PTHR43033">
    <property type="entry name" value="TRNA(ILE)-LYSIDINE SYNTHASE-RELATED"/>
    <property type="match status" value="1"/>
</dbReference>
<dbReference type="InterPro" id="IPR011063">
    <property type="entry name" value="TilS/TtcA_N"/>
</dbReference>
<dbReference type="SMART" id="SM00977">
    <property type="entry name" value="TilS_C"/>
    <property type="match status" value="1"/>
</dbReference>
<feature type="binding site" evidence="8">
    <location>
        <begin position="27"/>
        <end position="32"/>
    </location>
    <ligand>
        <name>ATP</name>
        <dbReference type="ChEBI" id="CHEBI:30616"/>
    </ligand>
</feature>
<comment type="function">
    <text evidence="8">Ligates lysine onto the cytidine present at position 34 of the AUA codon-specific tRNA(Ile) that contains the anticodon CAU, in an ATP-dependent manner. Cytidine is converted to lysidine, thus changing the amino acid specificity of the tRNA from methionine to isoleucine.</text>
</comment>
<keyword evidence="4 8" id="KW-0819">tRNA processing</keyword>
<keyword evidence="3 8" id="KW-0436">Ligase</keyword>
<dbReference type="RefSeq" id="WP_082816642.1">
    <property type="nucleotide sequence ID" value="NZ_LSGP01000001.1"/>
</dbReference>
<dbReference type="InterPro" id="IPR012094">
    <property type="entry name" value="tRNA_Ile_lys_synt"/>
</dbReference>
<protein>
    <recommendedName>
        <fullName evidence="8">tRNA(Ile)-lysidine synthase</fullName>
        <ecNumber evidence="8">6.3.4.19</ecNumber>
    </recommendedName>
    <alternativeName>
        <fullName evidence="8">tRNA(Ile)-2-lysyl-cytidine synthase</fullName>
    </alternativeName>
    <alternativeName>
        <fullName evidence="8">tRNA(Ile)-lysidine synthetase</fullName>
    </alternativeName>
</protein>
<comment type="caution">
    <text evidence="10">The sequence shown here is derived from an EMBL/GenBank/DDBJ whole genome shotgun (WGS) entry which is preliminary data.</text>
</comment>
<gene>
    <name evidence="8" type="primary">tilS</name>
    <name evidence="10" type="ORF">AXX12_01675</name>
</gene>
<evidence type="ECO:0000256" key="6">
    <source>
        <dbReference type="ARBA" id="ARBA00022840"/>
    </source>
</evidence>
<organism evidence="10 11">
    <name type="scientific">Anaerosporomusa subterranea</name>
    <dbReference type="NCBI Taxonomy" id="1794912"/>
    <lineage>
        <taxon>Bacteria</taxon>
        <taxon>Bacillati</taxon>
        <taxon>Bacillota</taxon>
        <taxon>Negativicutes</taxon>
        <taxon>Acetonemataceae</taxon>
        <taxon>Anaerosporomusa</taxon>
    </lineage>
</organism>
<keyword evidence="2 8" id="KW-0963">Cytoplasm</keyword>
<dbReference type="PANTHER" id="PTHR43033:SF1">
    <property type="entry name" value="TRNA(ILE)-LYSIDINE SYNTHASE-RELATED"/>
    <property type="match status" value="1"/>
</dbReference>
<evidence type="ECO:0000313" key="10">
    <source>
        <dbReference type="EMBL" id="KYZ78277.1"/>
    </source>
</evidence>
<dbReference type="InterPro" id="IPR012796">
    <property type="entry name" value="Lysidine-tRNA-synth_C"/>
</dbReference>
<dbReference type="Pfam" id="PF11734">
    <property type="entry name" value="TilS_C"/>
    <property type="match status" value="1"/>
</dbReference>
<reference evidence="10 11" key="1">
    <citation type="submission" date="2016-02" db="EMBL/GenBank/DDBJ databases">
        <title>Anaerosporomusa subterraneum gen. nov., sp. nov., a spore-forming obligate anaerobe isolated from saprolite.</title>
        <authorList>
            <person name="Choi J.K."/>
            <person name="Shah M."/>
            <person name="Yee N."/>
        </authorList>
    </citation>
    <scope>NUCLEOTIDE SEQUENCE [LARGE SCALE GENOMIC DNA]</scope>
    <source>
        <strain evidence="10 11">RU4</strain>
    </source>
</reference>
<evidence type="ECO:0000313" key="11">
    <source>
        <dbReference type="Proteomes" id="UP000076268"/>
    </source>
</evidence>
<dbReference type="InterPro" id="IPR012795">
    <property type="entry name" value="tRNA_Ile_lys_synt_N"/>
</dbReference>
<evidence type="ECO:0000259" key="9">
    <source>
        <dbReference type="SMART" id="SM00977"/>
    </source>
</evidence>
<keyword evidence="5 8" id="KW-0547">Nucleotide-binding</keyword>
<dbReference type="NCBIfam" id="TIGR02432">
    <property type="entry name" value="lysidine_TilS_N"/>
    <property type="match status" value="1"/>
</dbReference>
<keyword evidence="11" id="KW-1185">Reference proteome</keyword>
<evidence type="ECO:0000256" key="2">
    <source>
        <dbReference type="ARBA" id="ARBA00022490"/>
    </source>
</evidence>
<dbReference type="STRING" id="1794912.AXX12_01675"/>
<dbReference type="GO" id="GO:0006400">
    <property type="term" value="P:tRNA modification"/>
    <property type="evidence" value="ECO:0007669"/>
    <property type="project" value="UniProtKB-UniRule"/>
</dbReference>
<dbReference type="Pfam" id="PF01171">
    <property type="entry name" value="ATP_bind_3"/>
    <property type="match status" value="1"/>
</dbReference>
<proteinExistence type="inferred from homology"/>
<sequence length="468" mass="52377">MIINKVRDFIIAHQLIQSGEHVLAACSGGPDSLALVDILRQIRLEFGFELAVGHVDHMFRGKASAADAQFVRDYCQRHGLVCFSTAINVPQYLLEQGGSSQDTGRKLRYEYLRETAQTWGNAKIATGHHRDDQAETILLHLFRGSGGAGLSGMHAQAGRIIRPLLSLTRQEIEDYCQQHALEPRQDLSNLKTDYLRNKIRLRIIPQLEAAVGSSVREPLCRVGQILADEQKFLNESAQAIWPNLTRETPDATCVYTEPLSKLHIALKRVIFRLLIEKKQGNLTGITFHHVEKLIEMADSWPVGSKFDLPGGWRAEREYDAIQVRRREVCSVSRGIAPPGVRLLIPGETEVSELGVRVRASVQTYLPQHIDSATAVFDLAALQQPLFVRSRQPGDRFSPRGMQGDKKLKDFFIDKKVPRSLRDQVPVFCDSHGVIFWLGGLRGSRQGQTTAATTEYLVLQIIGIQEALP</sequence>
<dbReference type="CDD" id="cd01992">
    <property type="entry name" value="TilS_N"/>
    <property type="match status" value="1"/>
</dbReference>
<dbReference type="SUPFAM" id="SSF82829">
    <property type="entry name" value="MesJ substrate recognition domain-like"/>
    <property type="match status" value="1"/>
</dbReference>
<dbReference type="Proteomes" id="UP000076268">
    <property type="component" value="Unassembled WGS sequence"/>
</dbReference>
<dbReference type="EMBL" id="LSGP01000001">
    <property type="protein sequence ID" value="KYZ78277.1"/>
    <property type="molecule type" value="Genomic_DNA"/>
</dbReference>
<evidence type="ECO:0000256" key="5">
    <source>
        <dbReference type="ARBA" id="ARBA00022741"/>
    </source>
</evidence>
<comment type="subcellular location">
    <subcellularLocation>
        <location evidence="1 8">Cytoplasm</location>
    </subcellularLocation>
</comment>
<dbReference type="SUPFAM" id="SSF52402">
    <property type="entry name" value="Adenine nucleotide alpha hydrolases-like"/>
    <property type="match status" value="1"/>
</dbReference>
<dbReference type="GO" id="GO:0032267">
    <property type="term" value="F:tRNA(Ile)-lysidine synthase activity"/>
    <property type="evidence" value="ECO:0007669"/>
    <property type="project" value="UniProtKB-EC"/>
</dbReference>